<keyword evidence="2 4" id="KW-0863">Zinc-finger</keyword>
<evidence type="ECO:0000313" key="7">
    <source>
        <dbReference type="EMBL" id="ORY01396.1"/>
    </source>
</evidence>
<dbReference type="GO" id="GO:0008270">
    <property type="term" value="F:zinc ion binding"/>
    <property type="evidence" value="ECO:0007669"/>
    <property type="project" value="UniProtKB-KW"/>
</dbReference>
<comment type="caution">
    <text evidence="7">The sequence shown here is derived from an EMBL/GenBank/DDBJ whole genome shotgun (WGS) entry which is preliminary data.</text>
</comment>
<dbReference type="InterPro" id="IPR000679">
    <property type="entry name" value="Znf_GATA"/>
</dbReference>
<dbReference type="GO" id="GO:0006355">
    <property type="term" value="P:regulation of DNA-templated transcription"/>
    <property type="evidence" value="ECO:0007669"/>
    <property type="project" value="InterPro"/>
</dbReference>
<dbReference type="GO" id="GO:0043565">
    <property type="term" value="F:sequence-specific DNA binding"/>
    <property type="evidence" value="ECO:0007669"/>
    <property type="project" value="InterPro"/>
</dbReference>
<evidence type="ECO:0000259" key="6">
    <source>
        <dbReference type="PROSITE" id="PS50114"/>
    </source>
</evidence>
<feature type="region of interest" description="Disordered" evidence="5">
    <location>
        <begin position="246"/>
        <end position="303"/>
    </location>
</feature>
<evidence type="ECO:0000256" key="5">
    <source>
        <dbReference type="SAM" id="MobiDB-lite"/>
    </source>
</evidence>
<dbReference type="Gene3D" id="3.30.50.10">
    <property type="entry name" value="Erythroid Transcription Factor GATA-1, subunit A"/>
    <property type="match status" value="1"/>
</dbReference>
<dbReference type="AlphaFoldDB" id="A0A1Y1YTU6"/>
<evidence type="ECO:0000256" key="4">
    <source>
        <dbReference type="PROSITE-ProRule" id="PRU00094"/>
    </source>
</evidence>
<dbReference type="STRING" id="1314790.A0A1Y1YTU6"/>
<accession>A0A1Y1YTU6</accession>
<dbReference type="SUPFAM" id="SSF57716">
    <property type="entry name" value="Glucocorticoid receptor-like (DNA-binding domain)"/>
    <property type="match status" value="1"/>
</dbReference>
<feature type="domain" description="GATA-type" evidence="6">
    <location>
        <begin position="307"/>
        <end position="343"/>
    </location>
</feature>
<evidence type="ECO:0000256" key="1">
    <source>
        <dbReference type="ARBA" id="ARBA00022723"/>
    </source>
</evidence>
<dbReference type="PANTHER" id="PTHR45658:SF133">
    <property type="match status" value="1"/>
</dbReference>
<protein>
    <recommendedName>
        <fullName evidence="6">GATA-type domain-containing protein</fullName>
    </recommendedName>
</protein>
<name>A0A1Y1YTU6_9FUNG</name>
<dbReference type="EMBL" id="MCFE01000070">
    <property type="protein sequence ID" value="ORY01396.1"/>
    <property type="molecule type" value="Genomic_DNA"/>
</dbReference>
<evidence type="ECO:0000256" key="3">
    <source>
        <dbReference type="ARBA" id="ARBA00022833"/>
    </source>
</evidence>
<keyword evidence="1" id="KW-0479">Metal-binding</keyword>
<keyword evidence="8" id="KW-1185">Reference proteome</keyword>
<dbReference type="Proteomes" id="UP000193498">
    <property type="component" value="Unassembled WGS sequence"/>
</dbReference>
<dbReference type="PANTHER" id="PTHR45658">
    <property type="entry name" value="GATA TRANSCRIPTION FACTOR"/>
    <property type="match status" value="1"/>
</dbReference>
<evidence type="ECO:0000256" key="2">
    <source>
        <dbReference type="ARBA" id="ARBA00022771"/>
    </source>
</evidence>
<keyword evidence="3" id="KW-0862">Zinc</keyword>
<evidence type="ECO:0000313" key="8">
    <source>
        <dbReference type="Proteomes" id="UP000193498"/>
    </source>
</evidence>
<dbReference type="Pfam" id="PF00320">
    <property type="entry name" value="GATA"/>
    <property type="match status" value="1"/>
</dbReference>
<dbReference type="SMART" id="SM00401">
    <property type="entry name" value="ZnF_GATA"/>
    <property type="match status" value="1"/>
</dbReference>
<proteinExistence type="predicted"/>
<dbReference type="CDD" id="cd00202">
    <property type="entry name" value="ZnF_GATA"/>
    <property type="match status" value="1"/>
</dbReference>
<dbReference type="OrthoDB" id="5597272at2759"/>
<dbReference type="PROSITE" id="PS50114">
    <property type="entry name" value="GATA_ZN_FINGER_2"/>
    <property type="match status" value="1"/>
</dbReference>
<dbReference type="InParanoid" id="A0A1Y1YTU6"/>
<sequence length="353" mass="39118">MESSAERKTISPFPVIESPRNHLNDERLKTDMSTLLTSLIHTRKACTSLFQRYTNSLESGVQYLCIGACTLFIGPHSFPSTKFYRVLHPMLETPPESATQLSRKSLHISDLSTNTLADLPESLVPGELIFEFQEDPSETWLFPEEAVVEATSINEPYEILADVSAISRETGTPLSVPATSVMTIHLSKVSKELWMSIKQVTKDVSFVYGYMTDKIKFLPNSLHMKYSLPCELPEALVKKTTSVNANHKETSNIKTPSKAIERRPSVSSSETRRNPKKSKTLGSSEVKKSKPAAVVSRKNSNTYNSNNGNAKKCAYCGCKSTPMWRRGPAGAGTLCNACGVKWKHWKDTAGCCD</sequence>
<gene>
    <name evidence="7" type="ORF">K493DRAFT_334977</name>
</gene>
<dbReference type="InterPro" id="IPR013088">
    <property type="entry name" value="Znf_NHR/GATA"/>
</dbReference>
<organism evidence="7 8">
    <name type="scientific">Basidiobolus meristosporus CBS 931.73</name>
    <dbReference type="NCBI Taxonomy" id="1314790"/>
    <lineage>
        <taxon>Eukaryota</taxon>
        <taxon>Fungi</taxon>
        <taxon>Fungi incertae sedis</taxon>
        <taxon>Zoopagomycota</taxon>
        <taxon>Entomophthoromycotina</taxon>
        <taxon>Basidiobolomycetes</taxon>
        <taxon>Basidiobolales</taxon>
        <taxon>Basidiobolaceae</taxon>
        <taxon>Basidiobolus</taxon>
    </lineage>
</organism>
<dbReference type="InterPro" id="IPR051140">
    <property type="entry name" value="GATA_TF"/>
</dbReference>
<reference evidence="7 8" key="1">
    <citation type="submission" date="2016-07" db="EMBL/GenBank/DDBJ databases">
        <title>Pervasive Adenine N6-methylation of Active Genes in Fungi.</title>
        <authorList>
            <consortium name="DOE Joint Genome Institute"/>
            <person name="Mondo S.J."/>
            <person name="Dannebaum R.O."/>
            <person name="Kuo R.C."/>
            <person name="Labutti K."/>
            <person name="Haridas S."/>
            <person name="Kuo A."/>
            <person name="Salamov A."/>
            <person name="Ahrendt S.R."/>
            <person name="Lipzen A."/>
            <person name="Sullivan W."/>
            <person name="Andreopoulos W.B."/>
            <person name="Clum A."/>
            <person name="Lindquist E."/>
            <person name="Daum C."/>
            <person name="Ramamoorthy G.K."/>
            <person name="Gryganskyi A."/>
            <person name="Culley D."/>
            <person name="Magnuson J.K."/>
            <person name="James T.Y."/>
            <person name="O'Malley M.A."/>
            <person name="Stajich J.E."/>
            <person name="Spatafora J.W."/>
            <person name="Visel A."/>
            <person name="Grigoriev I.V."/>
        </authorList>
    </citation>
    <scope>NUCLEOTIDE SEQUENCE [LARGE SCALE GENOMIC DNA]</scope>
    <source>
        <strain evidence="7 8">CBS 931.73</strain>
    </source>
</reference>